<feature type="transmembrane region" description="Helical" evidence="1">
    <location>
        <begin position="26"/>
        <end position="48"/>
    </location>
</feature>
<dbReference type="EMBL" id="FTPD01000021">
    <property type="protein sequence ID" value="SIT56307.1"/>
    <property type="molecule type" value="Genomic_DNA"/>
</dbReference>
<sequence>MDVLLDFILTKVGHWIQRRKNNKLKFVLMIIFWLVSLLLAIMMIYLLYVRGFTF</sequence>
<proteinExistence type="predicted"/>
<keyword evidence="1" id="KW-1133">Transmembrane helix</keyword>
<keyword evidence="1" id="KW-0812">Transmembrane</keyword>
<protein>
    <submittedName>
        <fullName evidence="2">Uncharacterized protein</fullName>
    </submittedName>
</protein>
<dbReference type="Proteomes" id="UP000188388">
    <property type="component" value="Unassembled WGS sequence"/>
</dbReference>
<accession>A0A1R3V8T6</accession>
<keyword evidence="1" id="KW-0472">Membrane</keyword>
<dbReference type="AlphaFoldDB" id="A0A1R3V8T6"/>
<organism evidence="2 3">
    <name type="scientific">Mesorhizobium prunaredense</name>
    <dbReference type="NCBI Taxonomy" id="1631249"/>
    <lineage>
        <taxon>Bacteria</taxon>
        <taxon>Pseudomonadati</taxon>
        <taxon>Pseudomonadota</taxon>
        <taxon>Alphaproteobacteria</taxon>
        <taxon>Hyphomicrobiales</taxon>
        <taxon>Phyllobacteriaceae</taxon>
        <taxon>Mesorhizobium</taxon>
    </lineage>
</organism>
<evidence type="ECO:0000256" key="1">
    <source>
        <dbReference type="SAM" id="Phobius"/>
    </source>
</evidence>
<name>A0A1R3V8T6_9HYPH</name>
<keyword evidence="3" id="KW-1185">Reference proteome</keyword>
<reference evidence="3" key="1">
    <citation type="submission" date="2017-01" db="EMBL/GenBank/DDBJ databases">
        <authorList>
            <person name="Brunel B."/>
        </authorList>
    </citation>
    <scope>NUCLEOTIDE SEQUENCE [LARGE SCALE GENOMIC DNA]</scope>
</reference>
<evidence type="ECO:0000313" key="2">
    <source>
        <dbReference type="EMBL" id="SIT56307.1"/>
    </source>
</evidence>
<gene>
    <name evidence="2" type="ORF">BQ8794_280046</name>
</gene>
<evidence type="ECO:0000313" key="3">
    <source>
        <dbReference type="Proteomes" id="UP000188388"/>
    </source>
</evidence>